<dbReference type="AlphaFoldDB" id="A0AAV4VP19"/>
<evidence type="ECO:0000256" key="1">
    <source>
        <dbReference type="SAM" id="MobiDB-lite"/>
    </source>
</evidence>
<gene>
    <name evidence="2" type="ORF">CDAR_442891</name>
</gene>
<feature type="compositionally biased region" description="Polar residues" evidence="1">
    <location>
        <begin position="41"/>
        <end position="62"/>
    </location>
</feature>
<comment type="caution">
    <text evidence="2">The sequence shown here is derived from an EMBL/GenBank/DDBJ whole genome shotgun (WGS) entry which is preliminary data.</text>
</comment>
<feature type="region of interest" description="Disordered" evidence="1">
    <location>
        <begin position="28"/>
        <end position="94"/>
    </location>
</feature>
<accession>A0AAV4VP19</accession>
<dbReference type="EMBL" id="BPLQ01013365">
    <property type="protein sequence ID" value="GIY71581.1"/>
    <property type="molecule type" value="Genomic_DNA"/>
</dbReference>
<keyword evidence="3" id="KW-1185">Reference proteome</keyword>
<proteinExistence type="predicted"/>
<reference evidence="2 3" key="1">
    <citation type="submission" date="2021-06" db="EMBL/GenBank/DDBJ databases">
        <title>Caerostris darwini draft genome.</title>
        <authorList>
            <person name="Kono N."/>
            <person name="Arakawa K."/>
        </authorList>
    </citation>
    <scope>NUCLEOTIDE SEQUENCE [LARGE SCALE GENOMIC DNA]</scope>
</reference>
<dbReference type="Proteomes" id="UP001054837">
    <property type="component" value="Unassembled WGS sequence"/>
</dbReference>
<evidence type="ECO:0000313" key="2">
    <source>
        <dbReference type="EMBL" id="GIY71581.1"/>
    </source>
</evidence>
<protein>
    <submittedName>
        <fullName evidence="2">Uncharacterized protein</fullName>
    </submittedName>
</protein>
<name>A0AAV4VP19_9ARAC</name>
<sequence length="148" mass="16351">MSSRILMQILLSEKQWAAGIKPLSRMFPDPSLIPPEDLKHTSPSPAFNTQQNKNPFSESGGEQSRREIRTHSPDFRSRNPTGVGPGTRKTKGVTDTDYSGAIWLGATCAFFLALIHSIQQGRQLRVPDKEGRGVNRKKGLILQAALAR</sequence>
<feature type="compositionally biased region" description="Basic and acidic residues" evidence="1">
    <location>
        <begin position="63"/>
        <end position="77"/>
    </location>
</feature>
<evidence type="ECO:0000313" key="3">
    <source>
        <dbReference type="Proteomes" id="UP001054837"/>
    </source>
</evidence>
<organism evidence="2 3">
    <name type="scientific">Caerostris darwini</name>
    <dbReference type="NCBI Taxonomy" id="1538125"/>
    <lineage>
        <taxon>Eukaryota</taxon>
        <taxon>Metazoa</taxon>
        <taxon>Ecdysozoa</taxon>
        <taxon>Arthropoda</taxon>
        <taxon>Chelicerata</taxon>
        <taxon>Arachnida</taxon>
        <taxon>Araneae</taxon>
        <taxon>Araneomorphae</taxon>
        <taxon>Entelegynae</taxon>
        <taxon>Araneoidea</taxon>
        <taxon>Araneidae</taxon>
        <taxon>Caerostris</taxon>
    </lineage>
</organism>